<gene>
    <name evidence="1" type="ORF">MO867_22610</name>
</gene>
<sequence length="152" mass="17223">VASVAEKFSVEPSVGQELQDAITESDEFLQRINVVPVDEIKGEKVLGSVTGLLPKRTDTDNEDRQTSEVWTLGSKGYELFPTEYDTHIRYVTIDSWAKFPDFQKRYGSWVRRAIGLARIRVGWMGTHAATKTNSTTYPNGEDVNKGWLQKLR</sequence>
<feature type="non-terminal residue" evidence="1">
    <location>
        <position position="152"/>
    </location>
</feature>
<dbReference type="EMBL" id="JALBWM010000386">
    <property type="protein sequence ID" value="MCO1337120.1"/>
    <property type="molecule type" value="Genomic_DNA"/>
</dbReference>
<dbReference type="Pfam" id="PF05125">
    <property type="entry name" value="Phage_cap_P2"/>
    <property type="match status" value="1"/>
</dbReference>
<dbReference type="RefSeq" id="WP_252473374.1">
    <property type="nucleotide sequence ID" value="NZ_JALBWM010000386.1"/>
</dbReference>
<proteinExistence type="predicted"/>
<dbReference type="AlphaFoldDB" id="A0A9X2ESR3"/>
<organism evidence="1 2">
    <name type="scientific">Microbulbifer okhotskensis</name>
    <dbReference type="NCBI Taxonomy" id="2926617"/>
    <lineage>
        <taxon>Bacteria</taxon>
        <taxon>Pseudomonadati</taxon>
        <taxon>Pseudomonadota</taxon>
        <taxon>Gammaproteobacteria</taxon>
        <taxon>Cellvibrionales</taxon>
        <taxon>Microbulbiferaceae</taxon>
        <taxon>Microbulbifer</taxon>
    </lineage>
</organism>
<feature type="non-terminal residue" evidence="1">
    <location>
        <position position="1"/>
    </location>
</feature>
<dbReference type="Proteomes" id="UP001139028">
    <property type="component" value="Unassembled WGS sequence"/>
</dbReference>
<dbReference type="InterPro" id="IPR006441">
    <property type="entry name" value="Phage_P2_GpN"/>
</dbReference>
<comment type="caution">
    <text evidence="1">The sequence shown here is derived from an EMBL/GenBank/DDBJ whole genome shotgun (WGS) entry which is preliminary data.</text>
</comment>
<name>A0A9X2ESR3_9GAMM</name>
<evidence type="ECO:0000313" key="1">
    <source>
        <dbReference type="EMBL" id="MCO1337120.1"/>
    </source>
</evidence>
<reference evidence="1" key="1">
    <citation type="journal article" date="2022" name="Arch. Microbiol.">
        <title>Microbulbifer okhotskensis sp. nov., isolated from a deep bottom sediment of the Okhotsk Sea.</title>
        <authorList>
            <person name="Romanenko L."/>
            <person name="Kurilenko V."/>
            <person name="Otstavnykh N."/>
            <person name="Velansky P."/>
            <person name="Isaeva M."/>
            <person name="Mikhailov V."/>
        </authorList>
    </citation>
    <scope>NUCLEOTIDE SEQUENCE</scope>
    <source>
        <strain evidence="1">OS29</strain>
    </source>
</reference>
<protein>
    <submittedName>
        <fullName evidence="1">Phage major capsid protein, P2 family</fullName>
    </submittedName>
</protein>
<evidence type="ECO:0000313" key="2">
    <source>
        <dbReference type="Proteomes" id="UP001139028"/>
    </source>
</evidence>
<keyword evidence="2" id="KW-1185">Reference proteome</keyword>
<accession>A0A9X2ESR3</accession>